<dbReference type="RefSeq" id="WP_262501543.1">
    <property type="nucleotide sequence ID" value="NZ_FOYQ01000001.1"/>
</dbReference>
<keyword evidence="1" id="KW-1133">Transmembrane helix</keyword>
<dbReference type="STRING" id="400055.SAMN04490243_0973"/>
<sequence length="44" mass="5180">MIQIRYNKRMYYKHAVLDLSFLLLAAYVLLYVAMRGLAGPLFKD</sequence>
<dbReference type="Proteomes" id="UP000199534">
    <property type="component" value="Unassembled WGS sequence"/>
</dbReference>
<accession>A0A1I6FZK2</accession>
<protein>
    <submittedName>
        <fullName evidence="2">Uncharacterized protein</fullName>
    </submittedName>
</protein>
<gene>
    <name evidence="2" type="ORF">SAMN04490243_0973</name>
</gene>
<evidence type="ECO:0000313" key="3">
    <source>
        <dbReference type="Proteomes" id="UP000199534"/>
    </source>
</evidence>
<organism evidence="2 3">
    <name type="scientific">Robiginitalea myxolifaciens</name>
    <dbReference type="NCBI Taxonomy" id="400055"/>
    <lineage>
        <taxon>Bacteria</taxon>
        <taxon>Pseudomonadati</taxon>
        <taxon>Bacteroidota</taxon>
        <taxon>Flavobacteriia</taxon>
        <taxon>Flavobacteriales</taxon>
        <taxon>Flavobacteriaceae</taxon>
        <taxon>Robiginitalea</taxon>
    </lineage>
</organism>
<dbReference type="EMBL" id="FOYQ01000001">
    <property type="protein sequence ID" value="SFR35326.1"/>
    <property type="molecule type" value="Genomic_DNA"/>
</dbReference>
<keyword evidence="3" id="KW-1185">Reference proteome</keyword>
<feature type="transmembrane region" description="Helical" evidence="1">
    <location>
        <begin position="12"/>
        <end position="34"/>
    </location>
</feature>
<dbReference type="AlphaFoldDB" id="A0A1I6FZK2"/>
<keyword evidence="1" id="KW-0472">Membrane</keyword>
<keyword evidence="1" id="KW-0812">Transmembrane</keyword>
<evidence type="ECO:0000256" key="1">
    <source>
        <dbReference type="SAM" id="Phobius"/>
    </source>
</evidence>
<evidence type="ECO:0000313" key="2">
    <source>
        <dbReference type="EMBL" id="SFR35326.1"/>
    </source>
</evidence>
<name>A0A1I6FZK2_9FLAO</name>
<proteinExistence type="predicted"/>
<reference evidence="2 3" key="1">
    <citation type="submission" date="2016-10" db="EMBL/GenBank/DDBJ databases">
        <authorList>
            <person name="de Groot N.N."/>
        </authorList>
    </citation>
    <scope>NUCLEOTIDE SEQUENCE [LARGE SCALE GENOMIC DNA]</scope>
    <source>
        <strain evidence="2 3">DSM 21019</strain>
    </source>
</reference>